<reference evidence="1" key="1">
    <citation type="submission" date="2020-04" db="EMBL/GenBank/DDBJ databases">
        <title>Description of Shewanella salipaludis sp. nov., isolated from a salt marsh.</title>
        <authorList>
            <person name="Park S."/>
            <person name="Yoon J.-H."/>
        </authorList>
    </citation>
    <scope>NUCLEOTIDE SEQUENCE</scope>
    <source>
        <strain evidence="1">SHSM-M6</strain>
    </source>
</reference>
<dbReference type="EMBL" id="JAAXYH010000013">
    <property type="protein sequence ID" value="NMH66584.1"/>
    <property type="molecule type" value="Genomic_DNA"/>
</dbReference>
<organism evidence="1 2">
    <name type="scientific">Shewanella salipaludis</name>
    <dbReference type="NCBI Taxonomy" id="2723052"/>
    <lineage>
        <taxon>Bacteria</taxon>
        <taxon>Pseudomonadati</taxon>
        <taxon>Pseudomonadota</taxon>
        <taxon>Gammaproteobacteria</taxon>
        <taxon>Alteromonadales</taxon>
        <taxon>Shewanellaceae</taxon>
        <taxon>Shewanella</taxon>
    </lineage>
</organism>
<sequence>MLNRKSDINELLAESFDLLQQIENGYAGAKNSEEIIQIAKPKVKSCLEHLRSCLDYIATDLSNITNSSKTPRNVHFPYGKDKKIFTKSLNANLPDLSSNYREIIENIQPHISGDKWLLHLCKTVNFNKHTELQQQDRVNSDNSTTTVGNLVRMEGGGNLTIGKIYVNGEHKNPKGPLVLTKGKSIRDIVNETGLDIPIERKYEWVKFVLKGTTLDVRELLTTSHSEITNLVSEIYSI</sequence>
<keyword evidence="2" id="KW-1185">Reference proteome</keyword>
<dbReference type="RefSeq" id="WP_169565308.1">
    <property type="nucleotide sequence ID" value="NZ_JAAXYH010000013.1"/>
</dbReference>
<dbReference type="AlphaFoldDB" id="A0A972G3L1"/>
<proteinExistence type="predicted"/>
<dbReference type="Proteomes" id="UP000737113">
    <property type="component" value="Unassembled WGS sequence"/>
</dbReference>
<evidence type="ECO:0000313" key="1">
    <source>
        <dbReference type="EMBL" id="NMH66584.1"/>
    </source>
</evidence>
<accession>A0A972G3L1</accession>
<comment type="caution">
    <text evidence="1">The sequence shown here is derived from an EMBL/GenBank/DDBJ whole genome shotgun (WGS) entry which is preliminary data.</text>
</comment>
<name>A0A972G3L1_9GAMM</name>
<protein>
    <submittedName>
        <fullName evidence="1">Uncharacterized protein</fullName>
    </submittedName>
</protein>
<evidence type="ECO:0000313" key="2">
    <source>
        <dbReference type="Proteomes" id="UP000737113"/>
    </source>
</evidence>
<gene>
    <name evidence="1" type="ORF">HC757_15615</name>
</gene>